<organism evidence="1 2">
    <name type="scientific">Paxillus rubicundulus Ve08.2h10</name>
    <dbReference type="NCBI Taxonomy" id="930991"/>
    <lineage>
        <taxon>Eukaryota</taxon>
        <taxon>Fungi</taxon>
        <taxon>Dikarya</taxon>
        <taxon>Basidiomycota</taxon>
        <taxon>Agaricomycotina</taxon>
        <taxon>Agaricomycetes</taxon>
        <taxon>Agaricomycetidae</taxon>
        <taxon>Boletales</taxon>
        <taxon>Paxilineae</taxon>
        <taxon>Paxillaceae</taxon>
        <taxon>Paxillus</taxon>
    </lineage>
</organism>
<protein>
    <submittedName>
        <fullName evidence="1">Uncharacterized protein</fullName>
    </submittedName>
</protein>
<evidence type="ECO:0000313" key="2">
    <source>
        <dbReference type="Proteomes" id="UP000054538"/>
    </source>
</evidence>
<dbReference type="HOGENOM" id="CLU_3033056_0_0_1"/>
<reference evidence="2" key="2">
    <citation type="submission" date="2015-01" db="EMBL/GenBank/DDBJ databases">
        <title>Evolutionary Origins and Diversification of the Mycorrhizal Mutualists.</title>
        <authorList>
            <consortium name="DOE Joint Genome Institute"/>
            <consortium name="Mycorrhizal Genomics Consortium"/>
            <person name="Kohler A."/>
            <person name="Kuo A."/>
            <person name="Nagy L.G."/>
            <person name="Floudas D."/>
            <person name="Copeland A."/>
            <person name="Barry K.W."/>
            <person name="Cichocki N."/>
            <person name="Veneault-Fourrey C."/>
            <person name="LaButti K."/>
            <person name="Lindquist E.A."/>
            <person name="Lipzen A."/>
            <person name="Lundell T."/>
            <person name="Morin E."/>
            <person name="Murat C."/>
            <person name="Riley R."/>
            <person name="Ohm R."/>
            <person name="Sun H."/>
            <person name="Tunlid A."/>
            <person name="Henrissat B."/>
            <person name="Grigoriev I.V."/>
            <person name="Hibbett D.S."/>
            <person name="Martin F."/>
        </authorList>
    </citation>
    <scope>NUCLEOTIDE SEQUENCE [LARGE SCALE GENOMIC DNA]</scope>
    <source>
        <strain evidence="2">Ve08.2h10</strain>
    </source>
</reference>
<keyword evidence="2" id="KW-1185">Reference proteome</keyword>
<dbReference type="EMBL" id="KN829098">
    <property type="protein sequence ID" value="KIK74178.1"/>
    <property type="molecule type" value="Genomic_DNA"/>
</dbReference>
<dbReference type="AlphaFoldDB" id="A0A0D0CFH8"/>
<gene>
    <name evidence="1" type="ORF">PAXRUDRAFT_20139</name>
</gene>
<accession>A0A0D0CFH8</accession>
<proteinExistence type="predicted"/>
<dbReference type="Proteomes" id="UP000054538">
    <property type="component" value="Unassembled WGS sequence"/>
</dbReference>
<sequence length="55" mass="6243">MKVQHKGISSPASHDFDYVKGDTFEEVLQGASYLQIMAFSFGKRAKTTFWMLPSK</sequence>
<reference evidence="1 2" key="1">
    <citation type="submission" date="2014-04" db="EMBL/GenBank/DDBJ databases">
        <authorList>
            <consortium name="DOE Joint Genome Institute"/>
            <person name="Kuo A."/>
            <person name="Kohler A."/>
            <person name="Jargeat P."/>
            <person name="Nagy L.G."/>
            <person name="Floudas D."/>
            <person name="Copeland A."/>
            <person name="Barry K.W."/>
            <person name="Cichocki N."/>
            <person name="Veneault-Fourrey C."/>
            <person name="LaButti K."/>
            <person name="Lindquist E.A."/>
            <person name="Lipzen A."/>
            <person name="Lundell T."/>
            <person name="Morin E."/>
            <person name="Murat C."/>
            <person name="Sun H."/>
            <person name="Tunlid A."/>
            <person name="Henrissat B."/>
            <person name="Grigoriev I.V."/>
            <person name="Hibbett D.S."/>
            <person name="Martin F."/>
            <person name="Nordberg H.P."/>
            <person name="Cantor M.N."/>
            <person name="Hua S.X."/>
        </authorList>
    </citation>
    <scope>NUCLEOTIDE SEQUENCE [LARGE SCALE GENOMIC DNA]</scope>
    <source>
        <strain evidence="1 2">Ve08.2h10</strain>
    </source>
</reference>
<dbReference type="InParanoid" id="A0A0D0CFH8"/>
<evidence type="ECO:0000313" key="1">
    <source>
        <dbReference type="EMBL" id="KIK74178.1"/>
    </source>
</evidence>
<name>A0A0D0CFH8_9AGAM</name>